<keyword evidence="1" id="KW-0175">Coiled coil</keyword>
<feature type="coiled-coil region" evidence="1">
    <location>
        <begin position="5"/>
        <end position="46"/>
    </location>
</feature>
<comment type="caution">
    <text evidence="2">The sequence shown here is derived from an EMBL/GenBank/DDBJ whole genome shotgun (WGS) entry which is preliminary data.</text>
</comment>
<proteinExistence type="predicted"/>
<dbReference type="EMBL" id="CAJOBD010048509">
    <property type="protein sequence ID" value="CAF4344016.1"/>
    <property type="molecule type" value="Genomic_DNA"/>
</dbReference>
<evidence type="ECO:0000313" key="3">
    <source>
        <dbReference type="Proteomes" id="UP000663836"/>
    </source>
</evidence>
<evidence type="ECO:0000313" key="2">
    <source>
        <dbReference type="EMBL" id="CAF4344016.1"/>
    </source>
</evidence>
<organism evidence="2 3">
    <name type="scientific">Rotaria sordida</name>
    <dbReference type="NCBI Taxonomy" id="392033"/>
    <lineage>
        <taxon>Eukaryota</taxon>
        <taxon>Metazoa</taxon>
        <taxon>Spiralia</taxon>
        <taxon>Gnathifera</taxon>
        <taxon>Rotifera</taxon>
        <taxon>Eurotatoria</taxon>
        <taxon>Bdelloidea</taxon>
        <taxon>Philodinida</taxon>
        <taxon>Philodinidae</taxon>
        <taxon>Rotaria</taxon>
    </lineage>
</organism>
<dbReference type="Proteomes" id="UP000663836">
    <property type="component" value="Unassembled WGS sequence"/>
</dbReference>
<evidence type="ECO:0000256" key="1">
    <source>
        <dbReference type="SAM" id="Coils"/>
    </source>
</evidence>
<name>A0A820KKV5_9BILA</name>
<protein>
    <submittedName>
        <fullName evidence="2">Uncharacterized protein</fullName>
    </submittedName>
</protein>
<reference evidence="2" key="1">
    <citation type="submission" date="2021-02" db="EMBL/GenBank/DDBJ databases">
        <authorList>
            <person name="Nowell W R."/>
        </authorList>
    </citation>
    <scope>NUCLEOTIDE SEQUENCE</scope>
</reference>
<feature type="non-terminal residue" evidence="2">
    <location>
        <position position="1"/>
    </location>
</feature>
<sequence length="53" mass="6236">NDEIIHQLELKLQKLEESIKKYERFLDETKTEIENLDKDMTVKTQAASLSTIN</sequence>
<gene>
    <name evidence="2" type="ORF">JBS370_LOCUS41719</name>
</gene>
<dbReference type="AlphaFoldDB" id="A0A820KKV5"/>
<accession>A0A820KKV5</accession>